<organism evidence="2 3">
    <name type="scientific">Fusibacter bizertensis</name>
    <dbReference type="NCBI Taxonomy" id="1488331"/>
    <lineage>
        <taxon>Bacteria</taxon>
        <taxon>Bacillati</taxon>
        <taxon>Bacillota</taxon>
        <taxon>Clostridia</taxon>
        <taxon>Eubacteriales</taxon>
        <taxon>Eubacteriales Family XII. Incertae Sedis</taxon>
        <taxon>Fusibacter</taxon>
    </lineage>
</organism>
<reference evidence="2 3" key="1">
    <citation type="submission" date="2023-04" db="EMBL/GenBank/DDBJ databases">
        <title>Fusibacter bizertensis strain WBS, isolated from littoral bottom sediments of the Arctic seas - biochemical and genomic analysis.</title>
        <authorList>
            <person name="Brioukhanov A.L."/>
        </authorList>
    </citation>
    <scope>NUCLEOTIDE SEQUENCE [LARGE SCALE GENOMIC DNA]</scope>
    <source>
        <strain evidence="2 3">WBS</strain>
    </source>
</reference>
<gene>
    <name evidence="2" type="ORF">QE109_06545</name>
</gene>
<dbReference type="Gene3D" id="1.10.510.10">
    <property type="entry name" value="Transferase(Phosphotransferase) domain 1"/>
    <property type="match status" value="1"/>
</dbReference>
<evidence type="ECO:0000313" key="3">
    <source>
        <dbReference type="Proteomes" id="UP001158045"/>
    </source>
</evidence>
<dbReference type="InterPro" id="IPR000719">
    <property type="entry name" value="Prot_kinase_dom"/>
</dbReference>
<protein>
    <recommendedName>
        <fullName evidence="1">Protein kinase domain-containing protein</fullName>
    </recommendedName>
</protein>
<evidence type="ECO:0000259" key="1">
    <source>
        <dbReference type="PROSITE" id="PS50011"/>
    </source>
</evidence>
<dbReference type="EMBL" id="JARYZI010000003">
    <property type="protein sequence ID" value="MDH8677798.1"/>
    <property type="molecule type" value="Genomic_DNA"/>
</dbReference>
<accession>A0ABT6NBL3</accession>
<name>A0ABT6NBL3_9FIRM</name>
<dbReference type="PROSITE" id="PS50011">
    <property type="entry name" value="PROTEIN_KINASE_DOM"/>
    <property type="match status" value="1"/>
</dbReference>
<dbReference type="SUPFAM" id="SSF56112">
    <property type="entry name" value="Protein kinase-like (PK-like)"/>
    <property type="match status" value="1"/>
</dbReference>
<comment type="caution">
    <text evidence="2">The sequence shown here is derived from an EMBL/GenBank/DDBJ whole genome shotgun (WGS) entry which is preliminary data.</text>
</comment>
<keyword evidence="3" id="KW-1185">Reference proteome</keyword>
<dbReference type="InterPro" id="IPR011009">
    <property type="entry name" value="Kinase-like_dom_sf"/>
</dbReference>
<evidence type="ECO:0000313" key="2">
    <source>
        <dbReference type="EMBL" id="MDH8677798.1"/>
    </source>
</evidence>
<feature type="domain" description="Protein kinase" evidence="1">
    <location>
        <begin position="27"/>
        <end position="255"/>
    </location>
</feature>
<proteinExistence type="predicted"/>
<dbReference type="Proteomes" id="UP001158045">
    <property type="component" value="Unassembled WGS sequence"/>
</dbReference>
<sequence length="255" mass="29294">MDLNDFQKSVEFDLCSSGLSDTLLESYHIRSLISSGSRSTIYLLKRKEDESSFVLKAITQTPNPMQDLNAMAPVHCRGFNRIEKSTQTSHFLYYVKPYIQGMTLYDYKLSNGALTQYETLSILYQIVNALMALKKSRPKLKYRKILPEDVIIDSRGRCTIIDPENMEVQEYSQDYTSESDQINGIGNLLLFLLDQSCTQHKQHKEHHKDKPNHYRIDQAVSLFLWACLASGTEQGINTLEDVLDKLLELTKIKIT</sequence>